<dbReference type="CDD" id="cd01171">
    <property type="entry name" value="YXKO-related"/>
    <property type="match status" value="1"/>
</dbReference>
<dbReference type="InterPro" id="IPR029056">
    <property type="entry name" value="Ribokinase-like"/>
</dbReference>
<dbReference type="RefSeq" id="WP_029257848.1">
    <property type="nucleotide sequence ID" value="NZ_CABMIS010000006.1"/>
</dbReference>
<dbReference type="EC" id="4.2.1.136" evidence="6"/>
<keyword evidence="11" id="KW-1185">Reference proteome</keyword>
<dbReference type="PANTHER" id="PTHR12592">
    <property type="entry name" value="ATP-DEPENDENT (S)-NAD(P)H-HYDRATE DEHYDRATASE FAMILY MEMBER"/>
    <property type="match status" value="1"/>
</dbReference>
<dbReference type="HAMAP" id="MF_01965">
    <property type="entry name" value="NADHX_dehydratase"/>
    <property type="match status" value="1"/>
</dbReference>
<dbReference type="GO" id="GO:0052855">
    <property type="term" value="F:ADP-dependent NAD(P)H-hydrate dehydratase activity"/>
    <property type="evidence" value="ECO:0007669"/>
    <property type="project" value="UniProtKB-UniRule"/>
</dbReference>
<dbReference type="AlphaFoldDB" id="A0A6L5A753"/>
<dbReference type="InterPro" id="IPR000631">
    <property type="entry name" value="CARKD"/>
</dbReference>
<evidence type="ECO:0000313" key="9">
    <source>
        <dbReference type="EMBL" id="MBF7114325.1"/>
    </source>
</evidence>
<dbReference type="PANTHER" id="PTHR12592:SF0">
    <property type="entry name" value="ATP-DEPENDENT (S)-NAD(P)H-HYDRATE DEHYDRATASE"/>
    <property type="match status" value="1"/>
</dbReference>
<evidence type="ECO:0000313" key="12">
    <source>
        <dbReference type="Proteomes" id="UP000743107"/>
    </source>
</evidence>
<dbReference type="Proteomes" id="UP000472573">
    <property type="component" value="Unassembled WGS sequence"/>
</dbReference>
<name>A0A6L5A753_PEDPE</name>
<reference evidence="8" key="1">
    <citation type="submission" date="2019-10" db="EMBL/GenBank/DDBJ databases">
        <authorList>
            <person name="Irmler S."/>
            <person name="Berthoud H."/>
            <person name="Roetschi A."/>
            <person name="Arias E."/>
            <person name="Shani N."/>
            <person name="Wuethrich D."/>
            <person name="Bruggmann R."/>
        </authorList>
    </citation>
    <scope>NUCLEOTIDE SEQUENCE</scope>
    <source>
        <strain evidence="8">FAM13073</strain>
    </source>
</reference>
<feature type="binding site" evidence="6">
    <location>
        <begin position="186"/>
        <end position="190"/>
    </location>
    <ligand>
        <name>AMP</name>
        <dbReference type="ChEBI" id="CHEBI:456215"/>
    </ligand>
</feature>
<organism evidence="10 12">
    <name type="scientific">Pediococcus pentosaceus</name>
    <dbReference type="NCBI Taxonomy" id="1255"/>
    <lineage>
        <taxon>Bacteria</taxon>
        <taxon>Bacillati</taxon>
        <taxon>Bacillota</taxon>
        <taxon>Bacilli</taxon>
        <taxon>Lactobacillales</taxon>
        <taxon>Lactobacillaceae</taxon>
        <taxon>Pediococcus</taxon>
    </lineage>
</organism>
<evidence type="ECO:0000256" key="5">
    <source>
        <dbReference type="ARBA" id="ARBA00023239"/>
    </source>
</evidence>
<dbReference type="SUPFAM" id="SSF53613">
    <property type="entry name" value="Ribokinase-like"/>
    <property type="match status" value="1"/>
</dbReference>
<evidence type="ECO:0000256" key="6">
    <source>
        <dbReference type="HAMAP-Rule" id="MF_01965"/>
    </source>
</evidence>
<dbReference type="GO" id="GO:0110051">
    <property type="term" value="P:metabolite repair"/>
    <property type="evidence" value="ECO:0007669"/>
    <property type="project" value="TreeGrafter"/>
</dbReference>
<comment type="similarity">
    <text evidence="6">Belongs to the NnrD/CARKD family.</text>
</comment>
<protein>
    <recommendedName>
        <fullName evidence="6">ADP-dependent (S)-NAD(P)H-hydrate dehydratase</fullName>
        <ecNumber evidence="6">4.2.1.136</ecNumber>
    </recommendedName>
    <alternativeName>
        <fullName evidence="6">ADP-dependent NAD(P)HX dehydratase</fullName>
    </alternativeName>
</protein>
<dbReference type="EMBL" id="WENB01000001">
    <property type="protein sequence ID" value="KAF0414771.1"/>
    <property type="molecule type" value="Genomic_DNA"/>
</dbReference>
<dbReference type="GO" id="GO:0046496">
    <property type="term" value="P:nicotinamide nucleotide metabolic process"/>
    <property type="evidence" value="ECO:0007669"/>
    <property type="project" value="UniProtKB-UniRule"/>
</dbReference>
<evidence type="ECO:0000313" key="8">
    <source>
        <dbReference type="EMBL" id="KAF0414771.1"/>
    </source>
</evidence>
<proteinExistence type="inferred from homology"/>
<keyword evidence="5 6" id="KW-0456">Lyase</keyword>
<keyword evidence="2 6" id="KW-0067">ATP-binding</keyword>
<keyword evidence="4 6" id="KW-0520">NAD</keyword>
<comment type="catalytic activity">
    <reaction evidence="6">
        <text>(6S)-NADHX + ADP = AMP + phosphate + NADH + H(+)</text>
        <dbReference type="Rhea" id="RHEA:32223"/>
        <dbReference type="ChEBI" id="CHEBI:15378"/>
        <dbReference type="ChEBI" id="CHEBI:43474"/>
        <dbReference type="ChEBI" id="CHEBI:57945"/>
        <dbReference type="ChEBI" id="CHEBI:64074"/>
        <dbReference type="ChEBI" id="CHEBI:456215"/>
        <dbReference type="ChEBI" id="CHEBI:456216"/>
        <dbReference type="EC" id="4.2.1.136"/>
    </reaction>
</comment>
<comment type="cofactor">
    <cofactor evidence="6">
        <name>Mg(2+)</name>
        <dbReference type="ChEBI" id="CHEBI:18420"/>
    </cofactor>
</comment>
<evidence type="ECO:0000313" key="11">
    <source>
        <dbReference type="Proteomes" id="UP000472573"/>
    </source>
</evidence>
<gene>
    <name evidence="6" type="primary">nnrD</name>
    <name evidence="8" type="ORF">GBO79_00150</name>
    <name evidence="9" type="ORF">ITQ90_02230</name>
    <name evidence="10" type="ORF">ITQ97_02865</name>
</gene>
<dbReference type="GO" id="GO:0005524">
    <property type="term" value="F:ATP binding"/>
    <property type="evidence" value="ECO:0007669"/>
    <property type="project" value="UniProtKB-KW"/>
</dbReference>
<dbReference type="EMBL" id="JADOFV010000001">
    <property type="protein sequence ID" value="MBF7126779.1"/>
    <property type="molecule type" value="Genomic_DNA"/>
</dbReference>
<accession>A0A6L5A753</accession>
<evidence type="ECO:0000259" key="7">
    <source>
        <dbReference type="PROSITE" id="PS51383"/>
    </source>
</evidence>
<reference evidence="11" key="3">
    <citation type="submission" date="2020-03" db="EMBL/GenBank/DDBJ databases">
        <title>SpeciesPrimer: A bioinformatics pipeline dedicated to the design of qPCR primers for the quantification of bacterial species.</title>
        <authorList>
            <person name="Dreier M."/>
            <person name="Berthoud H."/>
            <person name="Shani N."/>
            <person name="Wechsler D."/>
            <person name="Junier P."/>
        </authorList>
    </citation>
    <scope>NUCLEOTIDE SEQUENCE [LARGE SCALE GENOMIC DNA]</scope>
    <source>
        <strain evidence="11">FAM13073</strain>
    </source>
</reference>
<evidence type="ECO:0000313" key="10">
    <source>
        <dbReference type="EMBL" id="MBF7126779.1"/>
    </source>
</evidence>
<evidence type="ECO:0000256" key="4">
    <source>
        <dbReference type="ARBA" id="ARBA00023027"/>
    </source>
</evidence>
<dbReference type="Pfam" id="PF01256">
    <property type="entry name" value="Carb_kinase"/>
    <property type="match status" value="1"/>
</dbReference>
<feature type="domain" description="YjeF C-terminal" evidence="7">
    <location>
        <begin position="5"/>
        <end position="273"/>
    </location>
</feature>
<keyword evidence="1 6" id="KW-0547">Nucleotide-binding</keyword>
<dbReference type="EMBL" id="JADOFP010000002">
    <property type="protein sequence ID" value="MBF7114325.1"/>
    <property type="molecule type" value="Genomic_DNA"/>
</dbReference>
<comment type="caution">
    <text evidence="10">The sequence shown here is derived from an EMBL/GenBank/DDBJ whole genome shotgun (WGS) entry which is preliminary data.</text>
</comment>
<reference evidence="10" key="4">
    <citation type="submission" date="2020-11" db="EMBL/GenBank/DDBJ databases">
        <title>Antibiotic susceptibility profiles of Pediococcus pentosaceus from various origins and their implications for the safety assessment of strains with food-technology applications.</title>
        <authorList>
            <person name="Shani N."/>
            <person name="Oberhaensli S."/>
            <person name="Arias E."/>
        </authorList>
    </citation>
    <scope>NUCLEOTIDE SEQUENCE</scope>
    <source>
        <strain evidence="10">FAM 19164</strain>
        <strain evidence="9">FAM 24207</strain>
    </source>
</reference>
<feature type="binding site" evidence="6">
    <location>
        <position position="101"/>
    </location>
    <ligand>
        <name>(6S)-NADPHX</name>
        <dbReference type="ChEBI" id="CHEBI:64076"/>
    </ligand>
</feature>
<reference evidence="8" key="2">
    <citation type="submission" date="2019-12" db="EMBL/GenBank/DDBJ databases">
        <title>SpeciesPrimer: A bioinformatics pipeline dedicated to the design of qPCR primers for the quantification of bacterial species.</title>
        <authorList>
            <person name="Dreier M."/>
            <person name="Berthoud H."/>
            <person name="Shani N."/>
            <person name="Wechsler D."/>
            <person name="Junier P."/>
        </authorList>
    </citation>
    <scope>NUCLEOTIDE SEQUENCE</scope>
    <source>
        <strain evidence="8">FAM13073</strain>
    </source>
</reference>
<dbReference type="Gene3D" id="3.40.1190.20">
    <property type="match status" value="1"/>
</dbReference>
<dbReference type="PROSITE" id="PS51383">
    <property type="entry name" value="YJEF_C_3"/>
    <property type="match status" value="1"/>
</dbReference>
<evidence type="ECO:0000256" key="2">
    <source>
        <dbReference type="ARBA" id="ARBA00022840"/>
    </source>
</evidence>
<comment type="subunit">
    <text evidence="6">Homotetramer.</text>
</comment>
<sequence>MLKINQDGLNDLWPVRSNDSHKGSYGRILIVAGNDQYGGAGILSSSAAVYAGGGLVTLATDKSNFTAVRSTLAEVMLLDFLDFDALKAALKKSTGVVIGPGLGTNATSLKILKFVLDHVQPQTPLVIDGSAIDLIATHQIQVDHPQTIFTPHQMEWQRLSGIKIADQAPTLNQRAVDHLKAIVVLKHYETEIYAPHTDFRQIMAGNPGMATGGSGDALTGVIIALVNQVDSLALGVTLGTFLHSYTADQIYQKEAVVLPHRLIRRLPFTLKQLQKNKLL</sequence>
<comment type="catalytic activity">
    <reaction evidence="6">
        <text>(6S)-NADPHX + ADP = AMP + phosphate + NADPH + H(+)</text>
        <dbReference type="Rhea" id="RHEA:32235"/>
        <dbReference type="ChEBI" id="CHEBI:15378"/>
        <dbReference type="ChEBI" id="CHEBI:43474"/>
        <dbReference type="ChEBI" id="CHEBI:57783"/>
        <dbReference type="ChEBI" id="CHEBI:64076"/>
        <dbReference type="ChEBI" id="CHEBI:456215"/>
        <dbReference type="ChEBI" id="CHEBI:456216"/>
        <dbReference type="EC" id="4.2.1.136"/>
    </reaction>
</comment>
<feature type="binding site" evidence="6">
    <location>
        <position position="152"/>
    </location>
    <ligand>
        <name>(6S)-NADPHX</name>
        <dbReference type="ChEBI" id="CHEBI:64076"/>
    </ligand>
</feature>
<feature type="binding site" evidence="6">
    <location>
        <position position="215"/>
    </location>
    <ligand>
        <name>AMP</name>
        <dbReference type="ChEBI" id="CHEBI:456215"/>
    </ligand>
</feature>
<dbReference type="GO" id="GO:0052856">
    <property type="term" value="F:NAD(P)HX epimerase activity"/>
    <property type="evidence" value="ECO:0007669"/>
    <property type="project" value="TreeGrafter"/>
</dbReference>
<keyword evidence="3 6" id="KW-0521">NADP</keyword>
<evidence type="ECO:0000256" key="1">
    <source>
        <dbReference type="ARBA" id="ARBA00022741"/>
    </source>
</evidence>
<comment type="function">
    <text evidence="6">Catalyzes the dehydration of the S-form of NAD(P)HX at the expense of ADP, which is converted to AMP. Together with NAD(P)HX epimerase, which catalyzes the epimerization of the S- and R-forms, the enzyme allows the repair of both epimers of NAD(P)HX, a damaged form of NAD(P)H that is a result of enzymatic or heat-dependent hydration.</text>
</comment>
<dbReference type="Proteomes" id="UP000743107">
    <property type="component" value="Unassembled WGS sequence"/>
</dbReference>
<dbReference type="Proteomes" id="UP001194632">
    <property type="component" value="Unassembled WGS sequence"/>
</dbReference>
<evidence type="ECO:0000256" key="3">
    <source>
        <dbReference type="ARBA" id="ARBA00022857"/>
    </source>
</evidence>
<feature type="binding site" evidence="6">
    <location>
        <position position="216"/>
    </location>
    <ligand>
        <name>(6S)-NADPHX</name>
        <dbReference type="ChEBI" id="CHEBI:64076"/>
    </ligand>
</feature>
<dbReference type="NCBIfam" id="TIGR00196">
    <property type="entry name" value="yjeF_cterm"/>
    <property type="match status" value="1"/>
</dbReference>
<feature type="binding site" evidence="6">
    <location>
        <position position="40"/>
    </location>
    <ligand>
        <name>(6S)-NADPHX</name>
        <dbReference type="ChEBI" id="CHEBI:64076"/>
    </ligand>
</feature>